<sequence>MHYSNQGQRNSEPPAPERNQGFANQSKEHVFQQTNNQQPPGQAAGSLKLVMLKPPEMIPMTRQV</sequence>
<geneLocation type="plasmid" evidence="2">
    <name>pN2B-A</name>
</geneLocation>
<feature type="region of interest" description="Disordered" evidence="1">
    <location>
        <begin position="1"/>
        <end position="64"/>
    </location>
</feature>
<protein>
    <submittedName>
        <fullName evidence="2">Uncharacterized protein</fullName>
    </submittedName>
</protein>
<proteinExistence type="predicted"/>
<evidence type="ECO:0000313" key="3">
    <source>
        <dbReference type="Proteomes" id="UP000570851"/>
    </source>
</evidence>
<name>A0ABR6SGN4_ANAVA</name>
<evidence type="ECO:0000313" key="2">
    <source>
        <dbReference type="EMBL" id="MBC1305572.1"/>
    </source>
</evidence>
<feature type="compositionally biased region" description="Polar residues" evidence="1">
    <location>
        <begin position="1"/>
        <end position="11"/>
    </location>
</feature>
<comment type="caution">
    <text evidence="2">The sequence shown here is derived from an EMBL/GenBank/DDBJ whole genome shotgun (WGS) entry which is preliminary data.</text>
</comment>
<accession>A0ABR6SGN4</accession>
<organism evidence="2 3">
    <name type="scientific">Trichormus variabilis N2B</name>
    <dbReference type="NCBI Taxonomy" id="2681315"/>
    <lineage>
        <taxon>Bacteria</taxon>
        <taxon>Bacillati</taxon>
        <taxon>Cyanobacteriota</taxon>
        <taxon>Cyanophyceae</taxon>
        <taxon>Nostocales</taxon>
        <taxon>Nostocaceae</taxon>
        <taxon>Trichormus</taxon>
    </lineage>
</organism>
<evidence type="ECO:0000256" key="1">
    <source>
        <dbReference type="SAM" id="MobiDB-lite"/>
    </source>
</evidence>
<keyword evidence="3" id="KW-1185">Reference proteome</keyword>
<keyword evidence="2" id="KW-0614">Plasmid</keyword>
<dbReference type="GeneID" id="58727187"/>
<dbReference type="Proteomes" id="UP000570851">
    <property type="component" value="Unassembled WGS sequence"/>
</dbReference>
<gene>
    <name evidence="2" type="ORF">GNE12_27155</name>
</gene>
<reference evidence="2 3" key="1">
    <citation type="submission" date="2019-11" db="EMBL/GenBank/DDBJ databases">
        <title>Comparison of genomes from free-living endosymbiotic cyanobacteria isolated from Azolla.</title>
        <authorList>
            <person name="Thiel T."/>
            <person name="Pratte B."/>
        </authorList>
    </citation>
    <scope>NUCLEOTIDE SEQUENCE [LARGE SCALE GENOMIC DNA]</scope>
    <source>
        <strain evidence="2 3">N2B</strain>
        <plasmid evidence="2">pN2B-A</plasmid>
    </source>
</reference>
<feature type="compositionally biased region" description="Polar residues" evidence="1">
    <location>
        <begin position="21"/>
        <end position="40"/>
    </location>
</feature>
<dbReference type="RefSeq" id="WP_153228454.1">
    <property type="nucleotide sequence ID" value="NZ_JACKZP010000271.1"/>
</dbReference>
<dbReference type="EMBL" id="JACKZP010000271">
    <property type="protein sequence ID" value="MBC1305572.1"/>
    <property type="molecule type" value="Genomic_DNA"/>
</dbReference>